<evidence type="ECO:0000313" key="1">
    <source>
        <dbReference type="EMBL" id="MDO3425918.1"/>
    </source>
</evidence>
<reference evidence="1" key="1">
    <citation type="submission" date="2023-07" db="EMBL/GenBank/DDBJ databases">
        <title>AMR profile of multidrug- resistance Chryseobacterium gambrini related strain.</title>
        <authorList>
            <person name="Kirdat K."/>
            <person name="Bhatt A."/>
            <person name="Kuyare S."/>
            <person name="Yadav A."/>
        </authorList>
    </citation>
    <scope>NUCLEOTIDE SEQUENCE</scope>
    <source>
        <strain evidence="1">APV-1</strain>
    </source>
</reference>
<proteinExistence type="predicted"/>
<name>A0ABT8U8G9_9FLAO</name>
<keyword evidence="2" id="KW-1185">Reference proteome</keyword>
<dbReference type="EMBL" id="JAULSJ010000020">
    <property type="protein sequence ID" value="MDO3425918.1"/>
    <property type="molecule type" value="Genomic_DNA"/>
</dbReference>
<gene>
    <name evidence="1" type="ORF">QWT87_13540</name>
</gene>
<organism evidence="1 2">
    <name type="scientific">Chryseobacterium urinae</name>
    <dbReference type="NCBI Taxonomy" id="3058400"/>
    <lineage>
        <taxon>Bacteria</taxon>
        <taxon>Pseudomonadati</taxon>
        <taxon>Bacteroidota</taxon>
        <taxon>Flavobacteriia</taxon>
        <taxon>Flavobacteriales</taxon>
        <taxon>Weeksellaceae</taxon>
        <taxon>Chryseobacterium group</taxon>
        <taxon>Chryseobacterium</taxon>
    </lineage>
</organism>
<evidence type="ECO:0000313" key="2">
    <source>
        <dbReference type="Proteomes" id="UP001168128"/>
    </source>
</evidence>
<evidence type="ECO:0008006" key="3">
    <source>
        <dbReference type="Google" id="ProtNLM"/>
    </source>
</evidence>
<comment type="caution">
    <text evidence="1">The sequence shown here is derived from an EMBL/GenBank/DDBJ whole genome shotgun (WGS) entry which is preliminary data.</text>
</comment>
<accession>A0ABT8U8G9</accession>
<protein>
    <recommendedName>
        <fullName evidence="3">DUF2262 domain-containing protein</fullName>
    </recommendedName>
</protein>
<dbReference type="RefSeq" id="WP_302716513.1">
    <property type="nucleotide sequence ID" value="NZ_JAULSJ010000020.1"/>
</dbReference>
<sequence>MSVLWKVQLLSLEDKKCTLKIKNVHSNDGHIPTEPVFMIQIIHDACLQSSHQTFEFPKGTLLTEISTSQSCDNDYLEKVVNQYIESVEIINEQSEENIEAFVTKSLEDRGLEMESDEWEDTYEIEIEKHSIESVVEITMSDQKYLDHLFPIEHNGKIISRPDWDSFASL</sequence>
<dbReference type="Proteomes" id="UP001168128">
    <property type="component" value="Unassembled WGS sequence"/>
</dbReference>